<proteinExistence type="predicted"/>
<dbReference type="Proteomes" id="UP000649328">
    <property type="component" value="Unassembled WGS sequence"/>
</dbReference>
<dbReference type="Gene3D" id="2.60.120.1560">
    <property type="match status" value="1"/>
</dbReference>
<feature type="region of interest" description="Disordered" evidence="1">
    <location>
        <begin position="358"/>
        <end position="379"/>
    </location>
</feature>
<feature type="compositionally biased region" description="Basic and acidic residues" evidence="1">
    <location>
        <begin position="579"/>
        <end position="605"/>
    </location>
</feature>
<dbReference type="OrthoDB" id="10387300at2759"/>
<sequence length="646" mass="69886">MIYRPLAYAALAALATAASQFSEKRSITVKHYENLHIVNRWEDNRLLAISKEPFLVVKGSEDVVVEVPRVETVHVWELTGFYDAKEAGEFTFALSGSTIASIQVGYDSKEAENVDEWALKPAFDITTTPIAFNLKKGPNPIRVLYLSSEDITDINKLPIHVVDGVNGDRNINADISQAHDDSGDATEPVYRATGFLYRVFEEPHVDVDSIGDLQNQYSKMKKIQEGYLDASYTGVIIPGSIPSKAVEIMGFMRVPENGTYVVLAETDLLTALQVGVGPTEKQARYKVNTSWRFLDTRKNRDARTTPSVKLNLLKEGYYPFRLVIVGNENDLKLAISQFGPKNLPMDFLGIWDIVPQSAGANPQIEDDDADDDEGDGEEEKKAVIPLIHQADPSQSAAAARPQDQPASDGHADSDRVPSLDHLPASLSLPTDVVGYSSTELALDGGQTAGKEEEKAREPLDGAKNGGVSKQPASAGEGASAAKKPKVQGGSDGSAQAESGPGLAEPMDELYGLNFLDRVKSEYRRLSLGNPRNVKSGVNSEDPQKNQSDECKNTGNACLPEPAGGYQGNVDETATENPVEDLKDIETPKRLNDNRVPADKKEEEKAPGGLVETTSGPSDSGSTQTQALGQNLPLETLAPGINSVCHW</sequence>
<evidence type="ECO:0000313" key="2">
    <source>
        <dbReference type="EMBL" id="KAF8004638.1"/>
    </source>
</evidence>
<dbReference type="AlphaFoldDB" id="A0A8H7GWA6"/>
<reference evidence="2" key="1">
    <citation type="submission" date="2020-10" db="EMBL/GenBank/DDBJ databases">
        <title>The Whole-Genome Sequence of Metschnikowia persimmonesis, a Novel Endophytic Yeast Species Isolated from Medicinal Plant Diospyros kaki Thumb.</title>
        <authorList>
            <person name="Rahmat E."/>
            <person name="Kang Y."/>
        </authorList>
    </citation>
    <scope>NUCLEOTIDE SEQUENCE</scope>
    <source>
        <strain evidence="2">KIOM G15050</strain>
    </source>
</reference>
<feature type="compositionally biased region" description="Basic and acidic residues" evidence="1">
    <location>
        <begin position="449"/>
        <end position="460"/>
    </location>
</feature>
<keyword evidence="3" id="KW-1185">Reference proteome</keyword>
<organism evidence="2 3">
    <name type="scientific">Metschnikowia pulcherrima</name>
    <dbReference type="NCBI Taxonomy" id="27326"/>
    <lineage>
        <taxon>Eukaryota</taxon>
        <taxon>Fungi</taxon>
        <taxon>Dikarya</taxon>
        <taxon>Ascomycota</taxon>
        <taxon>Saccharomycotina</taxon>
        <taxon>Pichiomycetes</taxon>
        <taxon>Metschnikowiaceae</taxon>
        <taxon>Metschnikowia</taxon>
    </lineage>
</organism>
<feature type="compositionally biased region" description="Basic and acidic residues" evidence="1">
    <location>
        <begin position="409"/>
        <end position="418"/>
    </location>
</feature>
<dbReference type="EMBL" id="JACBPP010000001">
    <property type="protein sequence ID" value="KAF8004638.1"/>
    <property type="molecule type" value="Genomic_DNA"/>
</dbReference>
<feature type="compositionally biased region" description="Acidic residues" evidence="1">
    <location>
        <begin position="364"/>
        <end position="377"/>
    </location>
</feature>
<feature type="region of interest" description="Disordered" evidence="1">
    <location>
        <begin position="391"/>
        <end position="425"/>
    </location>
</feature>
<protein>
    <submittedName>
        <fullName evidence="2">Uncharacterized protein</fullName>
    </submittedName>
</protein>
<evidence type="ECO:0000313" key="3">
    <source>
        <dbReference type="Proteomes" id="UP000649328"/>
    </source>
</evidence>
<name>A0A8H7GWA6_9ASCO</name>
<feature type="region of interest" description="Disordered" evidence="1">
    <location>
        <begin position="443"/>
        <end position="506"/>
    </location>
</feature>
<evidence type="ECO:0000256" key="1">
    <source>
        <dbReference type="SAM" id="MobiDB-lite"/>
    </source>
</evidence>
<feature type="compositionally biased region" description="Basic and acidic residues" evidence="1">
    <location>
        <begin position="541"/>
        <end position="551"/>
    </location>
</feature>
<feature type="region of interest" description="Disordered" evidence="1">
    <location>
        <begin position="526"/>
        <end position="646"/>
    </location>
</feature>
<feature type="compositionally biased region" description="Polar residues" evidence="1">
    <location>
        <begin position="611"/>
        <end position="628"/>
    </location>
</feature>
<accession>A0A8H7GWA6</accession>
<gene>
    <name evidence="2" type="ORF">HF325_000095</name>
</gene>
<feature type="compositionally biased region" description="Low complexity" evidence="1">
    <location>
        <begin position="471"/>
        <end position="481"/>
    </location>
</feature>
<comment type="caution">
    <text evidence="2">The sequence shown here is derived from an EMBL/GenBank/DDBJ whole genome shotgun (WGS) entry which is preliminary data.</text>
</comment>